<dbReference type="InterPro" id="IPR012093">
    <property type="entry name" value="Pirin"/>
</dbReference>
<keyword evidence="2" id="KW-0408">Iron</keyword>
<evidence type="ECO:0008006" key="8">
    <source>
        <dbReference type="Google" id="ProtNLM"/>
    </source>
</evidence>
<dbReference type="InterPro" id="IPR014710">
    <property type="entry name" value="RmlC-like_jellyroll"/>
</dbReference>
<dbReference type="STRING" id="1855383.SAMN05216548_101266"/>
<feature type="binding site" evidence="2">
    <location>
        <position position="73"/>
    </location>
    <ligand>
        <name>Fe cation</name>
        <dbReference type="ChEBI" id="CHEBI:24875"/>
    </ligand>
</feature>
<evidence type="ECO:0000313" key="6">
    <source>
        <dbReference type="EMBL" id="SEP69007.1"/>
    </source>
</evidence>
<keyword evidence="2" id="KW-0479">Metal-binding</keyword>
<evidence type="ECO:0000256" key="3">
    <source>
        <dbReference type="RuleBase" id="RU003457"/>
    </source>
</evidence>
<feature type="binding site" evidence="2">
    <location>
        <position position="119"/>
    </location>
    <ligand>
        <name>Fe cation</name>
        <dbReference type="ChEBI" id="CHEBI:24875"/>
    </ligand>
</feature>
<evidence type="ECO:0000259" key="4">
    <source>
        <dbReference type="Pfam" id="PF02678"/>
    </source>
</evidence>
<dbReference type="PIRSF" id="PIRSF006232">
    <property type="entry name" value="Pirin"/>
    <property type="match status" value="1"/>
</dbReference>
<evidence type="ECO:0000256" key="1">
    <source>
        <dbReference type="ARBA" id="ARBA00008416"/>
    </source>
</evidence>
<feature type="binding site" evidence="2">
    <location>
        <position position="75"/>
    </location>
    <ligand>
        <name>Fe cation</name>
        <dbReference type="ChEBI" id="CHEBI:24875"/>
    </ligand>
</feature>
<dbReference type="InterPro" id="IPR003829">
    <property type="entry name" value="Pirin_N_dom"/>
</dbReference>
<dbReference type="PANTHER" id="PTHR13903">
    <property type="entry name" value="PIRIN-RELATED"/>
    <property type="match status" value="1"/>
</dbReference>
<dbReference type="Proteomes" id="UP000199647">
    <property type="component" value="Unassembled WGS sequence"/>
</dbReference>
<gene>
    <name evidence="6" type="ORF">SAMN05216548_101266</name>
</gene>
<dbReference type="GO" id="GO:0046872">
    <property type="term" value="F:metal ion binding"/>
    <property type="evidence" value="ECO:0007669"/>
    <property type="project" value="UniProtKB-KW"/>
</dbReference>
<organism evidence="6 7">
    <name type="scientific">Faunimonas pinastri</name>
    <dbReference type="NCBI Taxonomy" id="1855383"/>
    <lineage>
        <taxon>Bacteria</taxon>
        <taxon>Pseudomonadati</taxon>
        <taxon>Pseudomonadota</taxon>
        <taxon>Alphaproteobacteria</taxon>
        <taxon>Hyphomicrobiales</taxon>
        <taxon>Afifellaceae</taxon>
        <taxon>Faunimonas</taxon>
    </lineage>
</organism>
<dbReference type="AlphaFoldDB" id="A0A1H8ZXN6"/>
<protein>
    <recommendedName>
        <fullName evidence="8">Pirin</fullName>
    </recommendedName>
</protein>
<dbReference type="Pfam" id="PF05726">
    <property type="entry name" value="Pirin_C"/>
    <property type="match status" value="1"/>
</dbReference>
<feature type="domain" description="Pirin C-terminal" evidence="5">
    <location>
        <begin position="192"/>
        <end position="291"/>
    </location>
</feature>
<name>A0A1H8ZXN6_9HYPH</name>
<dbReference type="SUPFAM" id="SSF51182">
    <property type="entry name" value="RmlC-like cupins"/>
    <property type="match status" value="1"/>
</dbReference>
<dbReference type="CDD" id="cd02909">
    <property type="entry name" value="cupin_pirin_N"/>
    <property type="match status" value="1"/>
</dbReference>
<dbReference type="OrthoDB" id="9780903at2"/>
<reference evidence="6 7" key="1">
    <citation type="submission" date="2016-10" db="EMBL/GenBank/DDBJ databases">
        <authorList>
            <person name="de Groot N.N."/>
        </authorList>
    </citation>
    <scope>NUCLEOTIDE SEQUENCE [LARGE SCALE GENOMIC DNA]</scope>
    <source>
        <strain evidence="6 7">A52C2</strain>
    </source>
</reference>
<keyword evidence="7" id="KW-1185">Reference proteome</keyword>
<evidence type="ECO:0000256" key="2">
    <source>
        <dbReference type="PIRSR" id="PIRSR006232-1"/>
    </source>
</evidence>
<dbReference type="PANTHER" id="PTHR13903:SF8">
    <property type="entry name" value="PIRIN"/>
    <property type="match status" value="1"/>
</dbReference>
<comment type="cofactor">
    <cofactor evidence="2">
        <name>Fe cation</name>
        <dbReference type="ChEBI" id="CHEBI:24875"/>
    </cofactor>
    <text evidence="2">Binds 1 Fe cation per subunit.</text>
</comment>
<evidence type="ECO:0000259" key="5">
    <source>
        <dbReference type="Pfam" id="PF05726"/>
    </source>
</evidence>
<comment type="similarity">
    <text evidence="1 3">Belongs to the pirin family.</text>
</comment>
<sequence length="319" mass="34633">MSGEATDDPIAGNAASCEAVETVIVPRTSEIGGFEVRRALPSVGKRMVGPFVFFDQMGPCEFLLGAGLDVSPHPHIGLATVTYLFDGEILHRDSIGTEQVIRPGDVNWMTAGRGVAHSERTPEGLRAAPGSVFGIQTWVALPEGAEENAPAFSHHGAGELPVISDRGTEVRLITGSLYGATSPVRTYSETIYADAALRAGHSLPLDPSFEERAIYVLSGEIEIAGDRFEAPRLLVFRPGDRITIRAVTDSRLLILGGAPLESRRYIWWNFVSSRRERIEDAREAWKAGRFDLVQGEAPDDFVPAPEGPAFRIPARVNYP</sequence>
<feature type="binding site" evidence="2">
    <location>
        <position position="117"/>
    </location>
    <ligand>
        <name>Fe cation</name>
        <dbReference type="ChEBI" id="CHEBI:24875"/>
    </ligand>
</feature>
<proteinExistence type="inferred from homology"/>
<dbReference type="InterPro" id="IPR011051">
    <property type="entry name" value="RmlC_Cupin_sf"/>
</dbReference>
<dbReference type="CDD" id="cd02247">
    <property type="entry name" value="cupin_pirin_C"/>
    <property type="match status" value="1"/>
</dbReference>
<dbReference type="RefSeq" id="WP_092494780.1">
    <property type="nucleotide sequence ID" value="NZ_FOFG01000001.1"/>
</dbReference>
<dbReference type="EMBL" id="FOFG01000001">
    <property type="protein sequence ID" value="SEP69007.1"/>
    <property type="molecule type" value="Genomic_DNA"/>
</dbReference>
<accession>A0A1H8ZXN6</accession>
<feature type="domain" description="Pirin N-terminal" evidence="4">
    <location>
        <begin position="34"/>
        <end position="139"/>
    </location>
</feature>
<dbReference type="Gene3D" id="2.60.120.10">
    <property type="entry name" value="Jelly Rolls"/>
    <property type="match status" value="2"/>
</dbReference>
<dbReference type="Pfam" id="PF02678">
    <property type="entry name" value="Pirin"/>
    <property type="match status" value="1"/>
</dbReference>
<dbReference type="InterPro" id="IPR008778">
    <property type="entry name" value="Pirin_C_dom"/>
</dbReference>
<evidence type="ECO:0000313" key="7">
    <source>
        <dbReference type="Proteomes" id="UP000199647"/>
    </source>
</evidence>